<comment type="caution">
    <text evidence="2">The sequence shown here is derived from an EMBL/GenBank/DDBJ whole genome shotgun (WGS) entry which is preliminary data.</text>
</comment>
<dbReference type="RefSeq" id="WP_377336316.1">
    <property type="nucleotide sequence ID" value="NZ_JBHSGB010000017.1"/>
</dbReference>
<keyword evidence="1" id="KW-0472">Membrane</keyword>
<evidence type="ECO:0000313" key="3">
    <source>
        <dbReference type="Proteomes" id="UP001595962"/>
    </source>
</evidence>
<keyword evidence="1" id="KW-1133">Transmembrane helix</keyword>
<keyword evidence="3" id="KW-1185">Reference proteome</keyword>
<name>A0ABV9JRJ7_9GAMM</name>
<keyword evidence="1" id="KW-0812">Transmembrane</keyword>
<reference evidence="3" key="1">
    <citation type="journal article" date="2019" name="Int. J. Syst. Evol. Microbiol.">
        <title>The Global Catalogue of Microorganisms (GCM) 10K type strain sequencing project: providing services to taxonomists for standard genome sequencing and annotation.</title>
        <authorList>
            <consortium name="The Broad Institute Genomics Platform"/>
            <consortium name="The Broad Institute Genome Sequencing Center for Infectious Disease"/>
            <person name="Wu L."/>
            <person name="Ma J."/>
        </authorList>
    </citation>
    <scope>NUCLEOTIDE SEQUENCE [LARGE SCALE GENOMIC DNA]</scope>
    <source>
        <strain evidence="3">DT28</strain>
    </source>
</reference>
<gene>
    <name evidence="2" type="ORF">ACFO3I_17675</name>
</gene>
<evidence type="ECO:0000256" key="1">
    <source>
        <dbReference type="SAM" id="Phobius"/>
    </source>
</evidence>
<proteinExistence type="predicted"/>
<feature type="transmembrane region" description="Helical" evidence="1">
    <location>
        <begin position="9"/>
        <end position="28"/>
    </location>
</feature>
<dbReference type="Proteomes" id="UP001595962">
    <property type="component" value="Unassembled WGS sequence"/>
</dbReference>
<accession>A0ABV9JRJ7</accession>
<protein>
    <submittedName>
        <fullName evidence="2">Uncharacterized protein</fullName>
    </submittedName>
</protein>
<evidence type="ECO:0000313" key="2">
    <source>
        <dbReference type="EMBL" id="MFC4656852.1"/>
    </source>
</evidence>
<organism evidence="2 3">
    <name type="scientific">Rheinheimera marina</name>
    <dbReference type="NCBI Taxonomy" id="1774958"/>
    <lineage>
        <taxon>Bacteria</taxon>
        <taxon>Pseudomonadati</taxon>
        <taxon>Pseudomonadota</taxon>
        <taxon>Gammaproteobacteria</taxon>
        <taxon>Chromatiales</taxon>
        <taxon>Chromatiaceae</taxon>
        <taxon>Rheinheimera</taxon>
    </lineage>
</organism>
<dbReference type="EMBL" id="JBHSGB010000017">
    <property type="protein sequence ID" value="MFC4656852.1"/>
    <property type="molecule type" value="Genomic_DNA"/>
</dbReference>
<sequence>MQALQPYKAYLPWLLVLLVARFVWLPLWDSRQENWQQLAFNQNALEKTQALLTLSAEMGEAQQHMDVLVKAAELKLTPAENLTRIKLDTQQQLEQMFNQHNLQISLSAWRDGIMQQDMQTLVLDLSFSGKLQDYLKLQQQMQQQESLPSLLLLNQRLNIRGQNAQQLGDVTGDVSLRVAIRLKDAS</sequence>